<reference evidence="2" key="1">
    <citation type="submission" date="2016-07" db="EMBL/GenBank/DDBJ databases">
        <title>De novo transcriptome assembly of four accessions of the metal hyperaccumulator plant Noccaea caerulescens.</title>
        <authorList>
            <person name="Blande D."/>
            <person name="Halimaa P."/>
            <person name="Tervahauta A.I."/>
            <person name="Aarts M.G."/>
            <person name="Karenlampi S.O."/>
        </authorList>
    </citation>
    <scope>NUCLEOTIDE SEQUENCE</scope>
</reference>
<dbReference type="Gene3D" id="1.20.1280.50">
    <property type="match status" value="1"/>
</dbReference>
<gene>
    <name evidence="2" type="ORF">LE_TR20728_c13_g1_i1_g.66655</name>
</gene>
<dbReference type="InterPro" id="IPR036047">
    <property type="entry name" value="F-box-like_dom_sf"/>
</dbReference>
<feature type="domain" description="F-box" evidence="1">
    <location>
        <begin position="52"/>
        <end position="87"/>
    </location>
</feature>
<accession>A0A1J3HCI9</accession>
<sequence>MRTGRRRYTAETPASLLPEALTMKPIVQAPSSKEKKKKKKKCIITGLWDVIIPSELLQEILSRVGPKGNIQASVVCKTWFEAAVSVRKLPPLPWLFYPLEDKDGDYIIFDPLRSQTYKKNVPDLKDHGALSCSRDGWLLVAIA</sequence>
<dbReference type="EMBL" id="GEVL01011411">
    <property type="protein sequence ID" value="JAU65930.1"/>
    <property type="molecule type" value="Transcribed_RNA"/>
</dbReference>
<protein>
    <submittedName>
        <fullName evidence="2">F-box/kelch-repeat protein</fullName>
    </submittedName>
</protein>
<evidence type="ECO:0000313" key="2">
    <source>
        <dbReference type="EMBL" id="JAU65930.1"/>
    </source>
</evidence>
<name>A0A1J3HCI9_NOCCA</name>
<organism evidence="2">
    <name type="scientific">Noccaea caerulescens</name>
    <name type="common">Alpine penny-cress</name>
    <name type="synonym">Thlaspi caerulescens</name>
    <dbReference type="NCBI Taxonomy" id="107243"/>
    <lineage>
        <taxon>Eukaryota</taxon>
        <taxon>Viridiplantae</taxon>
        <taxon>Streptophyta</taxon>
        <taxon>Embryophyta</taxon>
        <taxon>Tracheophyta</taxon>
        <taxon>Spermatophyta</taxon>
        <taxon>Magnoliopsida</taxon>
        <taxon>eudicotyledons</taxon>
        <taxon>Gunneridae</taxon>
        <taxon>Pentapetalae</taxon>
        <taxon>rosids</taxon>
        <taxon>malvids</taxon>
        <taxon>Brassicales</taxon>
        <taxon>Brassicaceae</taxon>
        <taxon>Coluteocarpeae</taxon>
        <taxon>Noccaea</taxon>
    </lineage>
</organism>
<dbReference type="AlphaFoldDB" id="A0A1J3HCI9"/>
<dbReference type="InterPro" id="IPR001810">
    <property type="entry name" value="F-box_dom"/>
</dbReference>
<dbReference type="SUPFAM" id="SSF81383">
    <property type="entry name" value="F-box domain"/>
    <property type="match status" value="1"/>
</dbReference>
<proteinExistence type="predicted"/>
<evidence type="ECO:0000259" key="1">
    <source>
        <dbReference type="Pfam" id="PF00646"/>
    </source>
</evidence>
<dbReference type="Pfam" id="PF00646">
    <property type="entry name" value="F-box"/>
    <property type="match status" value="1"/>
</dbReference>